<evidence type="ECO:0000256" key="1">
    <source>
        <dbReference type="ARBA" id="ARBA00022801"/>
    </source>
</evidence>
<dbReference type="Proteomes" id="UP000295344">
    <property type="component" value="Unassembled WGS sequence"/>
</dbReference>
<dbReference type="InterPro" id="IPR050300">
    <property type="entry name" value="GDXG_lipolytic_enzyme"/>
</dbReference>
<evidence type="ECO:0000313" key="4">
    <source>
        <dbReference type="Proteomes" id="UP000295344"/>
    </source>
</evidence>
<dbReference type="GO" id="GO:0016787">
    <property type="term" value="F:hydrolase activity"/>
    <property type="evidence" value="ECO:0007669"/>
    <property type="project" value="UniProtKB-KW"/>
</dbReference>
<accession>A0A4R7FQ62</accession>
<dbReference type="OrthoDB" id="9803828at2"/>
<evidence type="ECO:0000259" key="2">
    <source>
        <dbReference type="Pfam" id="PF07859"/>
    </source>
</evidence>
<dbReference type="InterPro" id="IPR029058">
    <property type="entry name" value="AB_hydrolase_fold"/>
</dbReference>
<keyword evidence="4" id="KW-1185">Reference proteome</keyword>
<name>A0A4R7FQ62_9MICO</name>
<reference evidence="3 4" key="1">
    <citation type="submission" date="2019-03" db="EMBL/GenBank/DDBJ databases">
        <title>Genomic Encyclopedia of Archaeal and Bacterial Type Strains, Phase II (KMG-II): from individual species to whole genera.</title>
        <authorList>
            <person name="Goeker M."/>
        </authorList>
    </citation>
    <scope>NUCLEOTIDE SEQUENCE [LARGE SCALE GENOMIC DNA]</scope>
    <source>
        <strain evidence="3 4">DSM 24782</strain>
    </source>
</reference>
<proteinExistence type="predicted"/>
<gene>
    <name evidence="3" type="ORF">CLV52_0463</name>
</gene>
<dbReference type="EMBL" id="SOAM01000001">
    <property type="protein sequence ID" value="TDS79917.1"/>
    <property type="molecule type" value="Genomic_DNA"/>
</dbReference>
<dbReference type="InterPro" id="IPR013094">
    <property type="entry name" value="AB_hydrolase_3"/>
</dbReference>
<keyword evidence="1" id="KW-0378">Hydrolase</keyword>
<dbReference type="RefSeq" id="WP_133764471.1">
    <property type="nucleotide sequence ID" value="NZ_BAAARP010000001.1"/>
</dbReference>
<dbReference type="AlphaFoldDB" id="A0A4R7FQ62"/>
<dbReference type="SUPFAM" id="SSF53474">
    <property type="entry name" value="alpha/beta-Hydrolases"/>
    <property type="match status" value="1"/>
</dbReference>
<sequence length="280" mass="29621">MSVRHGAVRAFIAATGRGRTWRSAEAVDAAIARRDPWPARPPAPTRGVAVAVAEDDGWPLVRLVPPRAEGAIVTLHGGGYVFGPEPQHWTFWRALAVASGREVVAPLYRLAPEGTAAETVPHVARIVRELAGAGPVALVGDSAGGGMALAAAQLLAADGLRPPLLLSAPWLDGAVPAPWRTPRDPWLAAPGLRHAADLYRGDLPVEHPFVSPLLGDLHGLGPIVVASGTRDVLHRDALRLEERCPSPVRVLVGSGLLHNWPLLPIPEARPALRAFVDALR</sequence>
<comment type="caution">
    <text evidence="3">The sequence shown here is derived from an EMBL/GenBank/DDBJ whole genome shotgun (WGS) entry which is preliminary data.</text>
</comment>
<dbReference type="Gene3D" id="3.40.50.1820">
    <property type="entry name" value="alpha/beta hydrolase"/>
    <property type="match status" value="1"/>
</dbReference>
<feature type="domain" description="Alpha/beta hydrolase fold-3" evidence="2">
    <location>
        <begin position="72"/>
        <end position="260"/>
    </location>
</feature>
<evidence type="ECO:0000313" key="3">
    <source>
        <dbReference type="EMBL" id="TDS79917.1"/>
    </source>
</evidence>
<protein>
    <submittedName>
        <fullName evidence="3">Acetyl esterase/lipase</fullName>
    </submittedName>
</protein>
<organism evidence="3 4">
    <name type="scientific">Amnibacterium kyonggiense</name>
    <dbReference type="NCBI Taxonomy" id="595671"/>
    <lineage>
        <taxon>Bacteria</taxon>
        <taxon>Bacillati</taxon>
        <taxon>Actinomycetota</taxon>
        <taxon>Actinomycetes</taxon>
        <taxon>Micrococcales</taxon>
        <taxon>Microbacteriaceae</taxon>
        <taxon>Amnibacterium</taxon>
    </lineage>
</organism>
<dbReference type="PANTHER" id="PTHR48081:SF8">
    <property type="entry name" value="ALPHA_BETA HYDROLASE FOLD-3 DOMAIN-CONTAINING PROTEIN-RELATED"/>
    <property type="match status" value="1"/>
</dbReference>
<dbReference type="Pfam" id="PF07859">
    <property type="entry name" value="Abhydrolase_3"/>
    <property type="match status" value="1"/>
</dbReference>
<dbReference type="PANTHER" id="PTHR48081">
    <property type="entry name" value="AB HYDROLASE SUPERFAMILY PROTEIN C4A8.06C"/>
    <property type="match status" value="1"/>
</dbReference>